<organism evidence="9 10">
    <name type="scientific">Thiorhodovibrio winogradskyi</name>
    <dbReference type="NCBI Taxonomy" id="77007"/>
    <lineage>
        <taxon>Bacteria</taxon>
        <taxon>Pseudomonadati</taxon>
        <taxon>Pseudomonadota</taxon>
        <taxon>Gammaproteobacteria</taxon>
        <taxon>Chromatiales</taxon>
        <taxon>Chromatiaceae</taxon>
        <taxon>Thiorhodovibrio</taxon>
    </lineage>
</organism>
<feature type="binding site" evidence="7">
    <location>
        <position position="113"/>
    </location>
    <ligand>
        <name>Zn(2+)</name>
        <dbReference type="ChEBI" id="CHEBI:29105"/>
        <label>1</label>
    </ligand>
</feature>
<dbReference type="PIRSF" id="PIRSF005457">
    <property type="entry name" value="Glx"/>
    <property type="match status" value="1"/>
</dbReference>
<sequence>MHIEPIPAFADNYIWVLHQPQDSRVVVVDPGDARPVLDFLAVRRLELAAILITHHHRDHIGGVAALQSAWPRAEVLAPEDPRIPGATRRLGEGERFRLPGLEFDLQVLAVPGHTSSHIAYLRVDADQPALFCGDTLFSVGCGRVFDGTPEQLAASLRRIAALAPETLCYCAHEYTLENLGFARWVEPENPALAERATEAERLRAAQQPTVPSSLAVELKTNPFLRVDQPGVIAAAERAAGHQLNGPTEVFAALRRWKDEDYD</sequence>
<dbReference type="RefSeq" id="WP_328984311.1">
    <property type="nucleotide sequence ID" value="NZ_CP121472.1"/>
</dbReference>
<feature type="binding site" evidence="7">
    <location>
        <position position="134"/>
    </location>
    <ligand>
        <name>Zn(2+)</name>
        <dbReference type="ChEBI" id="CHEBI:29105"/>
        <label>1</label>
    </ligand>
</feature>
<dbReference type="GO" id="GO:0004416">
    <property type="term" value="F:hydroxyacylglutathione hydrolase activity"/>
    <property type="evidence" value="ECO:0007669"/>
    <property type="project" value="UniProtKB-EC"/>
</dbReference>
<evidence type="ECO:0000256" key="5">
    <source>
        <dbReference type="ARBA" id="ARBA00022801"/>
    </source>
</evidence>
<comment type="pathway">
    <text evidence="2 7">Secondary metabolite metabolism; methylglyoxal degradation; (R)-lactate from methylglyoxal: step 2/2.</text>
</comment>
<evidence type="ECO:0000313" key="9">
    <source>
        <dbReference type="EMBL" id="WPL18556.1"/>
    </source>
</evidence>
<dbReference type="InterPro" id="IPR035680">
    <property type="entry name" value="Clx_II_MBL"/>
</dbReference>
<proteinExistence type="inferred from homology"/>
<evidence type="ECO:0000256" key="6">
    <source>
        <dbReference type="ARBA" id="ARBA00022833"/>
    </source>
</evidence>
<dbReference type="SUPFAM" id="SSF56281">
    <property type="entry name" value="Metallo-hydrolase/oxidoreductase"/>
    <property type="match status" value="1"/>
</dbReference>
<keyword evidence="5 7" id="KW-0378">Hydrolase</keyword>
<dbReference type="HAMAP" id="MF_01374">
    <property type="entry name" value="Glyoxalase_2"/>
    <property type="match status" value="1"/>
</dbReference>
<dbReference type="InterPro" id="IPR017782">
    <property type="entry name" value="Hydroxyacylglutathione_Hdrlase"/>
</dbReference>
<dbReference type="Proteomes" id="UP001432180">
    <property type="component" value="Chromosome"/>
</dbReference>
<dbReference type="CDD" id="cd07723">
    <property type="entry name" value="hydroxyacylglutathione_hydrolase_MBL-fold"/>
    <property type="match status" value="1"/>
</dbReference>
<dbReference type="Pfam" id="PF16123">
    <property type="entry name" value="HAGH_C"/>
    <property type="match status" value="1"/>
</dbReference>
<dbReference type="SMART" id="SM00849">
    <property type="entry name" value="Lactamase_B"/>
    <property type="match status" value="1"/>
</dbReference>
<comment type="catalytic activity">
    <reaction evidence="1 7">
        <text>an S-(2-hydroxyacyl)glutathione + H2O = a 2-hydroxy carboxylate + glutathione + H(+)</text>
        <dbReference type="Rhea" id="RHEA:21864"/>
        <dbReference type="ChEBI" id="CHEBI:15377"/>
        <dbReference type="ChEBI" id="CHEBI:15378"/>
        <dbReference type="ChEBI" id="CHEBI:57925"/>
        <dbReference type="ChEBI" id="CHEBI:58896"/>
        <dbReference type="ChEBI" id="CHEBI:71261"/>
        <dbReference type="EC" id="3.1.2.6"/>
    </reaction>
</comment>
<name>A0ABZ0SEM2_9GAMM</name>
<gene>
    <name evidence="7 9" type="primary">gloB</name>
    <name evidence="9" type="ORF">Thiowin_03629</name>
</gene>
<feature type="binding site" evidence="7">
    <location>
        <position position="54"/>
    </location>
    <ligand>
        <name>Zn(2+)</name>
        <dbReference type="ChEBI" id="CHEBI:29105"/>
        <label>1</label>
    </ligand>
</feature>
<keyword evidence="10" id="KW-1185">Reference proteome</keyword>
<comment type="cofactor">
    <cofactor evidence="7">
        <name>Zn(2+)</name>
        <dbReference type="ChEBI" id="CHEBI:29105"/>
    </cofactor>
    <text evidence="7">Binds 2 Zn(2+) ions per subunit.</text>
</comment>
<dbReference type="Pfam" id="PF00753">
    <property type="entry name" value="Lactamase_B"/>
    <property type="match status" value="1"/>
</dbReference>
<dbReference type="InterPro" id="IPR001279">
    <property type="entry name" value="Metallo-B-lactamas"/>
</dbReference>
<dbReference type="NCBIfam" id="TIGR03413">
    <property type="entry name" value="GSH_gloB"/>
    <property type="match status" value="1"/>
</dbReference>
<feature type="domain" description="Metallo-beta-lactamase" evidence="8">
    <location>
        <begin position="11"/>
        <end position="172"/>
    </location>
</feature>
<feature type="binding site" evidence="7">
    <location>
        <position position="56"/>
    </location>
    <ligand>
        <name>Zn(2+)</name>
        <dbReference type="ChEBI" id="CHEBI:29105"/>
        <label>1</label>
    </ligand>
</feature>
<comment type="subunit">
    <text evidence="7">Monomer.</text>
</comment>
<dbReference type="EMBL" id="CP121472">
    <property type="protein sequence ID" value="WPL18556.1"/>
    <property type="molecule type" value="Genomic_DNA"/>
</dbReference>
<dbReference type="InterPro" id="IPR032282">
    <property type="entry name" value="HAGH_C"/>
</dbReference>
<reference evidence="9 10" key="1">
    <citation type="journal article" date="2023" name="Microorganisms">
        <title>Thiorhodovibrio frisius and Trv. litoralis spp. nov., Two Novel Members from a Clade of Fastidious Purple Sulfur Bacteria That Exhibit Unique Red-Shifted Light-Harvesting Capabilities.</title>
        <authorList>
            <person name="Methner A."/>
            <person name="Kuzyk S.B."/>
            <person name="Petersen J."/>
            <person name="Bauer S."/>
            <person name="Brinkmann H."/>
            <person name="Sichau K."/>
            <person name="Wanner G."/>
            <person name="Wolf J."/>
            <person name="Neumann-Schaal M."/>
            <person name="Henke P."/>
            <person name="Tank M."/>
            <person name="Sproer C."/>
            <person name="Bunk B."/>
            <person name="Overmann J."/>
        </authorList>
    </citation>
    <scope>NUCLEOTIDE SEQUENCE [LARGE SCALE GENOMIC DNA]</scope>
    <source>
        <strain evidence="9 10">DSM 6702</strain>
    </source>
</reference>
<feature type="binding site" evidence="7">
    <location>
        <position position="58"/>
    </location>
    <ligand>
        <name>Zn(2+)</name>
        <dbReference type="ChEBI" id="CHEBI:29105"/>
        <label>2</label>
    </ligand>
</feature>
<accession>A0ABZ0SEM2</accession>
<feature type="binding site" evidence="7">
    <location>
        <position position="134"/>
    </location>
    <ligand>
        <name>Zn(2+)</name>
        <dbReference type="ChEBI" id="CHEBI:29105"/>
        <label>2</label>
    </ligand>
</feature>
<evidence type="ECO:0000259" key="8">
    <source>
        <dbReference type="SMART" id="SM00849"/>
    </source>
</evidence>
<evidence type="ECO:0000313" key="10">
    <source>
        <dbReference type="Proteomes" id="UP001432180"/>
    </source>
</evidence>
<dbReference type="PANTHER" id="PTHR43705:SF1">
    <property type="entry name" value="HYDROXYACYLGLUTATHIONE HYDROLASE GLOB"/>
    <property type="match status" value="1"/>
</dbReference>
<dbReference type="PANTHER" id="PTHR43705">
    <property type="entry name" value="HYDROXYACYLGLUTATHIONE HYDROLASE"/>
    <property type="match status" value="1"/>
</dbReference>
<dbReference type="Gene3D" id="3.60.15.10">
    <property type="entry name" value="Ribonuclease Z/Hydroxyacylglutathione hydrolase-like"/>
    <property type="match status" value="1"/>
</dbReference>
<dbReference type="EC" id="3.1.2.6" evidence="7"/>
<feature type="binding site" evidence="7">
    <location>
        <position position="59"/>
    </location>
    <ligand>
        <name>Zn(2+)</name>
        <dbReference type="ChEBI" id="CHEBI:29105"/>
        <label>2</label>
    </ligand>
</feature>
<comment type="similarity">
    <text evidence="3 7">Belongs to the metallo-beta-lactamase superfamily. Glyoxalase II family.</text>
</comment>
<evidence type="ECO:0000256" key="2">
    <source>
        <dbReference type="ARBA" id="ARBA00004963"/>
    </source>
</evidence>
<evidence type="ECO:0000256" key="1">
    <source>
        <dbReference type="ARBA" id="ARBA00001623"/>
    </source>
</evidence>
<evidence type="ECO:0000256" key="3">
    <source>
        <dbReference type="ARBA" id="ARBA00006759"/>
    </source>
</evidence>
<dbReference type="InterPro" id="IPR050110">
    <property type="entry name" value="Glyoxalase_II_hydrolase"/>
</dbReference>
<protein>
    <recommendedName>
        <fullName evidence="7">Hydroxyacylglutathione hydrolase</fullName>
        <ecNumber evidence="7">3.1.2.6</ecNumber>
    </recommendedName>
    <alternativeName>
        <fullName evidence="7">Glyoxalase II</fullName>
        <shortName evidence="7">Glx II</shortName>
    </alternativeName>
</protein>
<dbReference type="InterPro" id="IPR036866">
    <property type="entry name" value="RibonucZ/Hydroxyglut_hydro"/>
</dbReference>
<feature type="binding site" evidence="7">
    <location>
        <position position="172"/>
    </location>
    <ligand>
        <name>Zn(2+)</name>
        <dbReference type="ChEBI" id="CHEBI:29105"/>
        <label>2</label>
    </ligand>
</feature>
<keyword evidence="6 7" id="KW-0862">Zinc</keyword>
<keyword evidence="4 7" id="KW-0479">Metal-binding</keyword>
<comment type="function">
    <text evidence="7">Thiolesterase that catalyzes the hydrolysis of S-D-lactoyl-glutathione to form glutathione and D-lactic acid.</text>
</comment>
<evidence type="ECO:0000256" key="4">
    <source>
        <dbReference type="ARBA" id="ARBA00022723"/>
    </source>
</evidence>
<evidence type="ECO:0000256" key="7">
    <source>
        <dbReference type="HAMAP-Rule" id="MF_01374"/>
    </source>
</evidence>